<dbReference type="SUPFAM" id="SSF46785">
    <property type="entry name" value="Winged helix' DNA-binding domain"/>
    <property type="match status" value="1"/>
</dbReference>
<comment type="caution">
    <text evidence="2">The sequence shown here is derived from an EMBL/GenBank/DDBJ whole genome shotgun (WGS) entry which is preliminary data.</text>
</comment>
<feature type="domain" description="HTH marR-type" evidence="1">
    <location>
        <begin position="106"/>
        <end position="150"/>
    </location>
</feature>
<keyword evidence="3" id="KW-1185">Reference proteome</keyword>
<reference evidence="2 3" key="1">
    <citation type="submission" date="2024-09" db="EMBL/GenBank/DDBJ databases">
        <title>Laminarin stimulates single cell rates of sulfate reduction while oxygen inhibits transcriptomic activity in coastal marine sediment.</title>
        <authorList>
            <person name="Lindsay M."/>
            <person name="Orcutt B."/>
            <person name="Emerson D."/>
            <person name="Stepanauskas R."/>
            <person name="D'Angelo T."/>
        </authorList>
    </citation>
    <scope>NUCLEOTIDE SEQUENCE [LARGE SCALE GENOMIC DNA]</scope>
    <source>
        <strain evidence="2">SAG AM-311-K15</strain>
    </source>
</reference>
<dbReference type="Pfam" id="PF12802">
    <property type="entry name" value="MarR_2"/>
    <property type="match status" value="1"/>
</dbReference>
<dbReference type="Gene3D" id="1.10.10.10">
    <property type="entry name" value="Winged helix-like DNA-binding domain superfamily/Winged helix DNA-binding domain"/>
    <property type="match status" value="1"/>
</dbReference>
<organism evidence="2 3">
    <name type="scientific">candidate division CSSED10-310 bacterium</name>
    <dbReference type="NCBI Taxonomy" id="2855610"/>
    <lineage>
        <taxon>Bacteria</taxon>
        <taxon>Bacteria division CSSED10-310</taxon>
    </lineage>
</organism>
<dbReference type="InterPro" id="IPR036390">
    <property type="entry name" value="WH_DNA-bd_sf"/>
</dbReference>
<sequence length="307" mass="35104">MGEFVFGVQIKNYSNYAQIMSAFQAFKEQISPSEKSHFPLLVVPFMGEVGRNLCQKETVSWIDLSGNADISFQNVRILIDGRPNLFLSPGRPSNPFAPKSSRIAKWLLMNADQYISQRELAQKTDMDEGFTSRIVSHLEKQGLIARNKDRTIVVPDPNILLDSWRESYDFNKNHVLKGHIAERSSHEILLRLSKSFQRNEMLYAATGLGAAWLYTKFSGFRIVTFYVASLPTENYLRELKFRDEVHGSNVWLAIPKDQGVFQGSQKVDGIRCVHPVQTYLDLSGHPERSKEAAEHLRQQLLKWDKNA</sequence>
<accession>A0ABV6Z116</accession>
<protein>
    <submittedName>
        <fullName evidence="2">MarR family transcriptional regulator</fullName>
    </submittedName>
</protein>
<evidence type="ECO:0000313" key="3">
    <source>
        <dbReference type="Proteomes" id="UP001594351"/>
    </source>
</evidence>
<dbReference type="InterPro" id="IPR036388">
    <property type="entry name" value="WH-like_DNA-bd_sf"/>
</dbReference>
<gene>
    <name evidence="2" type="ORF">ACFL27_18160</name>
</gene>
<dbReference type="InterPro" id="IPR000835">
    <property type="entry name" value="HTH_MarR-typ"/>
</dbReference>
<evidence type="ECO:0000313" key="2">
    <source>
        <dbReference type="EMBL" id="MFC1852122.1"/>
    </source>
</evidence>
<evidence type="ECO:0000259" key="1">
    <source>
        <dbReference type="Pfam" id="PF12802"/>
    </source>
</evidence>
<dbReference type="Proteomes" id="UP001594351">
    <property type="component" value="Unassembled WGS sequence"/>
</dbReference>
<name>A0ABV6Z116_UNCC1</name>
<proteinExistence type="predicted"/>
<dbReference type="EMBL" id="JBHPBY010000269">
    <property type="protein sequence ID" value="MFC1852122.1"/>
    <property type="molecule type" value="Genomic_DNA"/>
</dbReference>